<keyword evidence="3" id="KW-1185">Reference proteome</keyword>
<gene>
    <name evidence="2" type="ORF">LXD69_12225</name>
</gene>
<proteinExistence type="predicted"/>
<dbReference type="Proteomes" id="UP000830454">
    <property type="component" value="Chromosome"/>
</dbReference>
<sequence length="215" mass="25445">MKLKVIRIFAIGFLVVTSISILTTFIIWIVSFSYASKYNSVDSIEKDEKFLYEEKVKIYSLKLDSLLEVNPLQAELFADKLHGKFKKEFAFLNYKALSLYKQKKYQEALVVLKESRESSYFRYLEDQDLNANNIAACFEVLKEYDSAIVYYKKVKRNDVLFELGRCYSIIKEKDSALFYYGKKLEQIEKFDNKINYINEMDFLKYKIDSIKKASH</sequence>
<keyword evidence="1" id="KW-0472">Membrane</keyword>
<reference evidence="2" key="2">
    <citation type="submission" date="2022-04" db="EMBL/GenBank/DDBJ databases">
        <title>Complete Genome Sequence of Flavobacterium sediminilitoris YSM-43, Isolated from a Tidal Sediment.</title>
        <authorList>
            <person name="Lee P.A."/>
        </authorList>
    </citation>
    <scope>NUCLEOTIDE SEQUENCE</scope>
    <source>
        <strain evidence="2">YSM-43</strain>
    </source>
</reference>
<dbReference type="SUPFAM" id="SSF48452">
    <property type="entry name" value="TPR-like"/>
    <property type="match status" value="1"/>
</dbReference>
<dbReference type="RefSeq" id="WP_246915627.1">
    <property type="nucleotide sequence ID" value="NZ_CP090145.1"/>
</dbReference>
<dbReference type="InterPro" id="IPR011990">
    <property type="entry name" value="TPR-like_helical_dom_sf"/>
</dbReference>
<dbReference type="EMBL" id="CP090145">
    <property type="protein sequence ID" value="UOX32803.1"/>
    <property type="molecule type" value="Genomic_DNA"/>
</dbReference>
<feature type="transmembrane region" description="Helical" evidence="1">
    <location>
        <begin position="6"/>
        <end position="30"/>
    </location>
</feature>
<evidence type="ECO:0000256" key="1">
    <source>
        <dbReference type="SAM" id="Phobius"/>
    </source>
</evidence>
<dbReference type="Gene3D" id="1.25.40.10">
    <property type="entry name" value="Tetratricopeptide repeat domain"/>
    <property type="match status" value="1"/>
</dbReference>
<protein>
    <submittedName>
        <fullName evidence="2">CDC27 family protein</fullName>
    </submittedName>
</protein>
<evidence type="ECO:0000313" key="2">
    <source>
        <dbReference type="EMBL" id="UOX32803.1"/>
    </source>
</evidence>
<keyword evidence="1" id="KW-1133">Transmembrane helix</keyword>
<name>A0ABY4HIY8_9FLAO</name>
<evidence type="ECO:0000313" key="3">
    <source>
        <dbReference type="Proteomes" id="UP000830454"/>
    </source>
</evidence>
<keyword evidence="1" id="KW-0812">Transmembrane</keyword>
<accession>A0ABY4HIY8</accession>
<reference evidence="2" key="1">
    <citation type="submission" date="2021-12" db="EMBL/GenBank/DDBJ databases">
        <authorList>
            <person name="Cha I.-T."/>
            <person name="Lee K.-E."/>
            <person name="Park S.-J."/>
        </authorList>
    </citation>
    <scope>NUCLEOTIDE SEQUENCE</scope>
    <source>
        <strain evidence="2">YSM-43</strain>
    </source>
</reference>
<organism evidence="2 3">
    <name type="scientific">Flavobacterium sediminilitoris</name>
    <dbReference type="NCBI Taxonomy" id="2024526"/>
    <lineage>
        <taxon>Bacteria</taxon>
        <taxon>Pseudomonadati</taxon>
        <taxon>Bacteroidota</taxon>
        <taxon>Flavobacteriia</taxon>
        <taxon>Flavobacteriales</taxon>
        <taxon>Flavobacteriaceae</taxon>
        <taxon>Flavobacterium</taxon>
    </lineage>
</organism>